<dbReference type="SUPFAM" id="SSF46785">
    <property type="entry name" value="Winged helix' DNA-binding domain"/>
    <property type="match status" value="1"/>
</dbReference>
<keyword evidence="4" id="KW-0804">Transcription</keyword>
<dbReference type="GO" id="GO:0003700">
    <property type="term" value="F:DNA-binding transcription factor activity"/>
    <property type="evidence" value="ECO:0007669"/>
    <property type="project" value="InterPro"/>
</dbReference>
<organism evidence="6 7">
    <name type="scientific">Proteiniclasticum ruminis</name>
    <dbReference type="NCBI Taxonomy" id="398199"/>
    <lineage>
        <taxon>Bacteria</taxon>
        <taxon>Bacillati</taxon>
        <taxon>Bacillota</taxon>
        <taxon>Clostridia</taxon>
        <taxon>Eubacteriales</taxon>
        <taxon>Clostridiaceae</taxon>
        <taxon>Proteiniclasticum</taxon>
    </lineage>
</organism>
<dbReference type="InterPro" id="IPR036390">
    <property type="entry name" value="WH_DNA-bd_sf"/>
</dbReference>
<evidence type="ECO:0000313" key="7">
    <source>
        <dbReference type="Proteomes" id="UP000183255"/>
    </source>
</evidence>
<dbReference type="PROSITE" id="PS50931">
    <property type="entry name" value="HTH_LYSR"/>
    <property type="match status" value="1"/>
</dbReference>
<dbReference type="InterPro" id="IPR000847">
    <property type="entry name" value="LysR_HTH_N"/>
</dbReference>
<evidence type="ECO:0000256" key="4">
    <source>
        <dbReference type="ARBA" id="ARBA00023163"/>
    </source>
</evidence>
<dbReference type="Gene3D" id="1.10.10.10">
    <property type="entry name" value="Winged helix-like DNA-binding domain superfamily/Winged helix DNA-binding domain"/>
    <property type="match status" value="1"/>
</dbReference>
<dbReference type="PANTHER" id="PTHR30419">
    <property type="entry name" value="HTH-TYPE TRANSCRIPTIONAL REGULATOR YBHD"/>
    <property type="match status" value="1"/>
</dbReference>
<keyword evidence="3 6" id="KW-0238">DNA-binding</keyword>
<dbReference type="RefSeq" id="WP_036909570.1">
    <property type="nucleotide sequence ID" value="NZ_FNDZ01000002.1"/>
</dbReference>
<feature type="domain" description="HTH lysR-type" evidence="5">
    <location>
        <begin position="1"/>
        <end position="59"/>
    </location>
</feature>
<proteinExistence type="inferred from homology"/>
<dbReference type="EMBL" id="FNDZ01000002">
    <property type="protein sequence ID" value="SDI38215.1"/>
    <property type="molecule type" value="Genomic_DNA"/>
</dbReference>
<reference evidence="6 7" key="1">
    <citation type="submission" date="2016-10" db="EMBL/GenBank/DDBJ databases">
        <authorList>
            <person name="de Groot N.N."/>
        </authorList>
    </citation>
    <scope>NUCLEOTIDE SEQUENCE [LARGE SCALE GENOMIC DNA]</scope>
    <source>
        <strain evidence="6 7">CGMCC 1.5058</strain>
    </source>
</reference>
<dbReference type="PANTHER" id="PTHR30419:SF8">
    <property type="entry name" value="NITROGEN ASSIMILATION TRANSCRIPTIONAL ACTIVATOR-RELATED"/>
    <property type="match status" value="1"/>
</dbReference>
<dbReference type="Proteomes" id="UP000183255">
    <property type="component" value="Unassembled WGS sequence"/>
</dbReference>
<evidence type="ECO:0000256" key="3">
    <source>
        <dbReference type="ARBA" id="ARBA00023125"/>
    </source>
</evidence>
<dbReference type="Pfam" id="PF03466">
    <property type="entry name" value="LysR_substrate"/>
    <property type="match status" value="1"/>
</dbReference>
<dbReference type="Gene3D" id="3.40.190.290">
    <property type="match status" value="1"/>
</dbReference>
<dbReference type="InterPro" id="IPR005119">
    <property type="entry name" value="LysR_subst-bd"/>
</dbReference>
<dbReference type="GO" id="GO:0003677">
    <property type="term" value="F:DNA binding"/>
    <property type="evidence" value="ECO:0007669"/>
    <property type="project" value="UniProtKB-KW"/>
</dbReference>
<evidence type="ECO:0000259" key="5">
    <source>
        <dbReference type="PROSITE" id="PS50931"/>
    </source>
</evidence>
<comment type="similarity">
    <text evidence="1">Belongs to the LysR transcriptional regulatory family.</text>
</comment>
<dbReference type="AlphaFoldDB" id="A0A1G8K432"/>
<protein>
    <submittedName>
        <fullName evidence="6">DNA-binding transcriptional regulator, LysR family</fullName>
    </submittedName>
</protein>
<accession>A0A1G8K432</accession>
<dbReference type="InterPro" id="IPR050950">
    <property type="entry name" value="HTH-type_LysR_regulators"/>
</dbReference>
<keyword evidence="2" id="KW-0805">Transcription regulation</keyword>
<dbReference type="GO" id="GO:0005829">
    <property type="term" value="C:cytosol"/>
    <property type="evidence" value="ECO:0007669"/>
    <property type="project" value="TreeGrafter"/>
</dbReference>
<evidence type="ECO:0000256" key="2">
    <source>
        <dbReference type="ARBA" id="ARBA00023015"/>
    </source>
</evidence>
<name>A0A1G8K432_9CLOT</name>
<evidence type="ECO:0000313" key="6">
    <source>
        <dbReference type="EMBL" id="SDI38215.1"/>
    </source>
</evidence>
<dbReference type="Pfam" id="PF00126">
    <property type="entry name" value="HTH_1"/>
    <property type="match status" value="1"/>
</dbReference>
<evidence type="ECO:0000256" key="1">
    <source>
        <dbReference type="ARBA" id="ARBA00009437"/>
    </source>
</evidence>
<gene>
    <name evidence="6" type="ORF">SAMN05421804_102197</name>
</gene>
<dbReference type="InterPro" id="IPR036388">
    <property type="entry name" value="WH-like_DNA-bd_sf"/>
</dbReference>
<dbReference type="SUPFAM" id="SSF53850">
    <property type="entry name" value="Periplasmic binding protein-like II"/>
    <property type="match status" value="1"/>
</dbReference>
<sequence length="314" mass="35897">MNIDHLKYFITVVNNGFNLSEASKKLHISQPALSKYILKFEEEERVDLFYRKHGRLLGLTPSGENFFANAKGVVEAHDRMLKELREASKKVRGVIRIGIPPLILTVLFTEVMSKLILLNPLIKFEIVEAGAFELRKLLAMNELDFAVLLSPSELNPQAFLEVLLKKDDLTVFLSSTHPLAEKEMLRWSDLEKEKLALFNESFMIHHLLMGKFRALRMEPDIQILSGSWDFLLEVTKDSEMVTILPSPITKFIATDGILEKKLVSPVSWKVVLTHPLKSYTSTLEKYVKESIVEYFQKGKDIVPINGESEEEKPL</sequence>